<dbReference type="InParanoid" id="A0A2P6NIM9"/>
<gene>
    <name evidence="15" type="ORF">PROFUN_08987</name>
</gene>
<evidence type="ECO:0000256" key="2">
    <source>
        <dbReference type="ARBA" id="ARBA00005189"/>
    </source>
</evidence>
<sequence length="412" mass="48077">MKKSALSQKKDAGGSTHTEPLKDEEEITSSFVHLHKSPKVEREAKRLLKRFLSGDPYYSWFEKPHTLTILLLCGIGLVIFAFTREGRGDMETNTKHGIVALCLCYLFYSAAQNRDGLFVRPHPIFWRIVMGCGVLYACLLVFLLFQTAEDAWWLLNRVDSRLGIPLPERSYAENCDIYTPNDPVTSFRNVWDAVNDEFMVAHFFGWACKAILLRDWYLCNFMSILFELLEMSLQHLLPNFAECWWDHWILDVLTMNLFGIILGLRFVRYFNCTPYGWVAGVRPEMEEYNWDILKNWRRLASYVLHIPPPHPINVIRLFLWWGLGLPAAREFYQYVTDPKCKRMGSMCWIVAACAILELLLWIKYGFSKQMFTAQAPPVVVYSWIVSLSLLFVWAVYYYGIRGGTDYRKSKTQ</sequence>
<comment type="pathway">
    <text evidence="2">Lipid metabolism.</text>
</comment>
<keyword evidence="11" id="KW-1208">Phospholipid metabolism</keyword>
<keyword evidence="7 14" id="KW-1133">Transmembrane helix</keyword>
<proteinExistence type="predicted"/>
<dbReference type="InterPro" id="IPR004277">
    <property type="entry name" value="PSS"/>
</dbReference>
<keyword evidence="3" id="KW-0444">Lipid biosynthesis</keyword>
<dbReference type="GO" id="GO:0106245">
    <property type="term" value="F:L-serine-phosphatidylethanolamine phosphatidyltransferase activity"/>
    <property type="evidence" value="ECO:0007669"/>
    <property type="project" value="InterPro"/>
</dbReference>
<keyword evidence="4" id="KW-0808">Transferase</keyword>
<feature type="transmembrane region" description="Helical" evidence="14">
    <location>
        <begin position="248"/>
        <end position="267"/>
    </location>
</feature>
<comment type="subcellular location">
    <subcellularLocation>
        <location evidence="1">Endoplasmic reticulum membrane</location>
        <topology evidence="1">Multi-pass membrane protein</topology>
    </subcellularLocation>
</comment>
<keyword evidence="6" id="KW-0256">Endoplasmic reticulum</keyword>
<evidence type="ECO:0000256" key="9">
    <source>
        <dbReference type="ARBA" id="ARBA00023136"/>
    </source>
</evidence>
<evidence type="ECO:0000313" key="16">
    <source>
        <dbReference type="Proteomes" id="UP000241769"/>
    </source>
</evidence>
<evidence type="ECO:0000256" key="1">
    <source>
        <dbReference type="ARBA" id="ARBA00004477"/>
    </source>
</evidence>
<feature type="transmembrane region" description="Helical" evidence="14">
    <location>
        <begin position="94"/>
        <end position="112"/>
    </location>
</feature>
<evidence type="ECO:0000313" key="15">
    <source>
        <dbReference type="EMBL" id="PRP83789.1"/>
    </source>
</evidence>
<dbReference type="AlphaFoldDB" id="A0A2P6NIM9"/>
<organism evidence="15 16">
    <name type="scientific">Planoprotostelium fungivorum</name>
    <dbReference type="NCBI Taxonomy" id="1890364"/>
    <lineage>
        <taxon>Eukaryota</taxon>
        <taxon>Amoebozoa</taxon>
        <taxon>Evosea</taxon>
        <taxon>Variosea</taxon>
        <taxon>Cavosteliida</taxon>
        <taxon>Cavosteliaceae</taxon>
        <taxon>Planoprotostelium</taxon>
    </lineage>
</organism>
<dbReference type="FunCoup" id="A0A2P6NIM9">
    <property type="interactions" value="55"/>
</dbReference>
<comment type="pathway">
    <text evidence="12">Phospholipid metabolism.</text>
</comment>
<evidence type="ECO:0000256" key="6">
    <source>
        <dbReference type="ARBA" id="ARBA00022824"/>
    </source>
</evidence>
<feature type="transmembrane region" description="Helical" evidence="14">
    <location>
        <begin position="346"/>
        <end position="366"/>
    </location>
</feature>
<evidence type="ECO:0000256" key="12">
    <source>
        <dbReference type="ARBA" id="ARBA00025707"/>
    </source>
</evidence>
<evidence type="ECO:0000256" key="13">
    <source>
        <dbReference type="SAM" id="MobiDB-lite"/>
    </source>
</evidence>
<evidence type="ECO:0000256" key="4">
    <source>
        <dbReference type="ARBA" id="ARBA00022679"/>
    </source>
</evidence>
<evidence type="ECO:0000256" key="14">
    <source>
        <dbReference type="SAM" id="Phobius"/>
    </source>
</evidence>
<dbReference type="STRING" id="1890364.A0A2P6NIM9"/>
<evidence type="ECO:0000256" key="10">
    <source>
        <dbReference type="ARBA" id="ARBA00023209"/>
    </source>
</evidence>
<keyword evidence="9 14" id="KW-0472">Membrane</keyword>
<dbReference type="GO" id="GO:0005789">
    <property type="term" value="C:endoplasmic reticulum membrane"/>
    <property type="evidence" value="ECO:0007669"/>
    <property type="project" value="UniProtKB-SubCell"/>
</dbReference>
<dbReference type="EMBL" id="MDYQ01000076">
    <property type="protein sequence ID" value="PRP83789.1"/>
    <property type="molecule type" value="Genomic_DNA"/>
</dbReference>
<dbReference type="Proteomes" id="UP000241769">
    <property type="component" value="Unassembled WGS sequence"/>
</dbReference>
<evidence type="ECO:0000256" key="11">
    <source>
        <dbReference type="ARBA" id="ARBA00023264"/>
    </source>
</evidence>
<dbReference type="PANTHER" id="PTHR15362:SF7">
    <property type="entry name" value="PHOSPHATIDYLSERINE SYNTHASE 2"/>
    <property type="match status" value="1"/>
</dbReference>
<keyword evidence="16" id="KW-1185">Reference proteome</keyword>
<feature type="transmembrane region" description="Helical" evidence="14">
    <location>
        <begin position="216"/>
        <end position="236"/>
    </location>
</feature>
<dbReference type="OrthoDB" id="10265393at2759"/>
<feature type="region of interest" description="Disordered" evidence="13">
    <location>
        <begin position="1"/>
        <end position="24"/>
    </location>
</feature>
<accession>A0A2P6NIM9</accession>
<keyword evidence="8" id="KW-0443">Lipid metabolism</keyword>
<reference evidence="15 16" key="1">
    <citation type="journal article" date="2018" name="Genome Biol. Evol.">
        <title>Multiple Roots of Fruiting Body Formation in Amoebozoa.</title>
        <authorList>
            <person name="Hillmann F."/>
            <person name="Forbes G."/>
            <person name="Novohradska S."/>
            <person name="Ferling I."/>
            <person name="Riege K."/>
            <person name="Groth M."/>
            <person name="Westermann M."/>
            <person name="Marz M."/>
            <person name="Spaller T."/>
            <person name="Winckler T."/>
            <person name="Schaap P."/>
            <person name="Glockner G."/>
        </authorList>
    </citation>
    <scope>NUCLEOTIDE SEQUENCE [LARGE SCALE GENOMIC DNA]</scope>
    <source>
        <strain evidence="15 16">Jena</strain>
    </source>
</reference>
<evidence type="ECO:0000256" key="5">
    <source>
        <dbReference type="ARBA" id="ARBA00022692"/>
    </source>
</evidence>
<comment type="caution">
    <text evidence="15">The sequence shown here is derived from an EMBL/GenBank/DDBJ whole genome shotgun (WGS) entry which is preliminary data.</text>
</comment>
<keyword evidence="10" id="KW-0594">Phospholipid biosynthesis</keyword>
<dbReference type="GO" id="GO:0006659">
    <property type="term" value="P:phosphatidylserine biosynthetic process"/>
    <property type="evidence" value="ECO:0007669"/>
    <property type="project" value="InterPro"/>
</dbReference>
<dbReference type="PANTHER" id="PTHR15362">
    <property type="entry name" value="PHOSPHATIDYLINOSITOL SYNTHASE"/>
    <property type="match status" value="1"/>
</dbReference>
<name>A0A2P6NIM9_9EUKA</name>
<keyword evidence="5 14" id="KW-0812">Transmembrane</keyword>
<evidence type="ECO:0000256" key="3">
    <source>
        <dbReference type="ARBA" id="ARBA00022516"/>
    </source>
</evidence>
<feature type="transmembrane region" description="Helical" evidence="14">
    <location>
        <begin position="65"/>
        <end position="82"/>
    </location>
</feature>
<protein>
    <submittedName>
        <fullName evidence="15">Phosphatidylserine synthase</fullName>
    </submittedName>
</protein>
<feature type="transmembrane region" description="Helical" evidence="14">
    <location>
        <begin position="378"/>
        <end position="400"/>
    </location>
</feature>
<evidence type="ECO:0000256" key="8">
    <source>
        <dbReference type="ARBA" id="ARBA00023098"/>
    </source>
</evidence>
<feature type="transmembrane region" description="Helical" evidence="14">
    <location>
        <begin position="124"/>
        <end position="145"/>
    </location>
</feature>
<dbReference type="Pfam" id="PF03034">
    <property type="entry name" value="PSS"/>
    <property type="match status" value="2"/>
</dbReference>
<evidence type="ECO:0000256" key="7">
    <source>
        <dbReference type="ARBA" id="ARBA00022989"/>
    </source>
</evidence>